<dbReference type="Gene3D" id="1.20.1610.10">
    <property type="entry name" value="alpha-1,2-mannosidases domains"/>
    <property type="match status" value="1"/>
</dbReference>
<feature type="domain" description="Glycosyl hydrolase family 92" evidence="1">
    <location>
        <begin position="15"/>
        <end position="240"/>
    </location>
</feature>
<accession>A0ABQ6IDK5</accession>
<dbReference type="InterPro" id="IPR050883">
    <property type="entry name" value="PNGase"/>
</dbReference>
<sequence length="263" mass="28105">MMGDDALAAEFERLAGRWLNAFDESTGLLRDSTFYEGTKHNYSFRLVHDMATRIALAGGDDAFVALLDDFFGFGADAVVQPGVAPGLEEMTAGYALGRFEGLNNEPDMEAPWAYHYAGRPDRTAEVVHAIVNHQFGTGRGGLPGNDDSGGLSSWYVWASLGIFPVAGQSIFLLHPPSFHYSTVAMAHGTLTIDTSGFVEPTPGGAVQYIQSASLNGEALEGSWVDAAALHEGGRLHLSLGPEPSAWARDVRPPSWGPIKEVPA</sequence>
<dbReference type="Gene3D" id="3.30.2080.10">
    <property type="entry name" value="GH92 mannosidase domain"/>
    <property type="match status" value="1"/>
</dbReference>
<keyword evidence="3" id="KW-1185">Reference proteome</keyword>
<dbReference type="PANTHER" id="PTHR12143:SF42">
    <property type="entry name" value="PUTATIVE SUBFAMILY (AFU_ORTHOLOGUE AFUA_6G13760)-RELATED"/>
    <property type="match status" value="1"/>
</dbReference>
<dbReference type="InterPro" id="IPR008928">
    <property type="entry name" value="6-hairpin_glycosidase_sf"/>
</dbReference>
<dbReference type="SUPFAM" id="SSF48208">
    <property type="entry name" value="Six-hairpin glycosidases"/>
    <property type="match status" value="1"/>
</dbReference>
<organism evidence="2 3">
    <name type="scientific">Demequina litorisediminis</name>
    <dbReference type="NCBI Taxonomy" id="1849022"/>
    <lineage>
        <taxon>Bacteria</taxon>
        <taxon>Bacillati</taxon>
        <taxon>Actinomycetota</taxon>
        <taxon>Actinomycetes</taxon>
        <taxon>Micrococcales</taxon>
        <taxon>Demequinaceae</taxon>
        <taxon>Demequina</taxon>
    </lineage>
</organism>
<comment type="caution">
    <text evidence="2">The sequence shown here is derived from an EMBL/GenBank/DDBJ whole genome shotgun (WGS) entry which is preliminary data.</text>
</comment>
<gene>
    <name evidence="2" type="ORF">GCM10025876_12810</name>
</gene>
<dbReference type="InterPro" id="IPR012939">
    <property type="entry name" value="Glyco_hydro_92"/>
</dbReference>
<reference evidence="3" key="1">
    <citation type="journal article" date="2019" name="Int. J. Syst. Evol. Microbiol.">
        <title>The Global Catalogue of Microorganisms (GCM) 10K type strain sequencing project: providing services to taxonomists for standard genome sequencing and annotation.</title>
        <authorList>
            <consortium name="The Broad Institute Genomics Platform"/>
            <consortium name="The Broad Institute Genome Sequencing Center for Infectious Disease"/>
            <person name="Wu L."/>
            <person name="Ma J."/>
        </authorList>
    </citation>
    <scope>NUCLEOTIDE SEQUENCE [LARGE SCALE GENOMIC DNA]</scope>
    <source>
        <strain evidence="3">NBRC 112299</strain>
    </source>
</reference>
<name>A0ABQ6IDK5_9MICO</name>
<evidence type="ECO:0000313" key="2">
    <source>
        <dbReference type="EMBL" id="GMA35077.1"/>
    </source>
</evidence>
<proteinExistence type="predicted"/>
<dbReference type="Proteomes" id="UP001157125">
    <property type="component" value="Unassembled WGS sequence"/>
</dbReference>
<evidence type="ECO:0000313" key="3">
    <source>
        <dbReference type="Proteomes" id="UP001157125"/>
    </source>
</evidence>
<dbReference type="EMBL" id="BSUN01000001">
    <property type="protein sequence ID" value="GMA35077.1"/>
    <property type="molecule type" value="Genomic_DNA"/>
</dbReference>
<protein>
    <recommendedName>
        <fullName evidence="1">Glycosyl hydrolase family 92 domain-containing protein</fullName>
    </recommendedName>
</protein>
<dbReference type="Pfam" id="PF07971">
    <property type="entry name" value="Glyco_hydro_92"/>
    <property type="match status" value="1"/>
</dbReference>
<dbReference type="PANTHER" id="PTHR12143">
    <property type="entry name" value="PEPTIDE N-GLYCANASE PNGASE -RELATED"/>
    <property type="match status" value="1"/>
</dbReference>
<evidence type="ECO:0000259" key="1">
    <source>
        <dbReference type="Pfam" id="PF07971"/>
    </source>
</evidence>